<dbReference type="InterPro" id="IPR007837">
    <property type="entry name" value="DinB"/>
</dbReference>
<keyword evidence="1" id="KW-0479">Metal-binding</keyword>
<protein>
    <submittedName>
        <fullName evidence="2">Putative DinB</fullName>
    </submittedName>
</protein>
<dbReference type="SUPFAM" id="SSF109854">
    <property type="entry name" value="DinB/YfiT-like putative metalloenzymes"/>
    <property type="match status" value="1"/>
</dbReference>
<evidence type="ECO:0000313" key="2">
    <source>
        <dbReference type="EMBL" id="CBI08676.1"/>
    </source>
</evidence>
<dbReference type="PANTHER" id="PTHR37302:SF3">
    <property type="entry name" value="DAMAGE-INDUCIBLE PROTEIN DINB"/>
    <property type="match status" value="1"/>
</dbReference>
<evidence type="ECO:0000256" key="1">
    <source>
        <dbReference type="ARBA" id="ARBA00022723"/>
    </source>
</evidence>
<sequence length="142" mass="16482">MDFAAKLPPEELTRDFQTSDKCVLDTLAHIYAADRIWLSRVLAEPRATFINPEDRDLTLLQAEWAALHQRWKLWMRHLRDVDVAENISFEDMRGNPHAIPVWQIVLHAVNHGTHHRGQVSGFLRAMGHTPPPLDLLVYYRTL</sequence>
<organism evidence="2">
    <name type="scientific">mine drainage metagenome</name>
    <dbReference type="NCBI Taxonomy" id="410659"/>
    <lineage>
        <taxon>unclassified sequences</taxon>
        <taxon>metagenomes</taxon>
        <taxon>ecological metagenomes</taxon>
    </lineage>
</organism>
<dbReference type="EMBL" id="CABQ01000247">
    <property type="protein sequence ID" value="CBI08676.1"/>
    <property type="molecule type" value="Genomic_DNA"/>
</dbReference>
<dbReference type="AlphaFoldDB" id="E6QN55"/>
<name>E6QN55_9ZZZZ</name>
<comment type="caution">
    <text evidence="2">The sequence shown here is derived from an EMBL/GenBank/DDBJ whole genome shotgun (WGS) entry which is preliminary data.</text>
</comment>
<dbReference type="Gene3D" id="1.20.120.450">
    <property type="entry name" value="dinb family like domain"/>
    <property type="match status" value="1"/>
</dbReference>
<dbReference type="PANTHER" id="PTHR37302">
    <property type="entry name" value="SLR1116 PROTEIN"/>
    <property type="match status" value="1"/>
</dbReference>
<accession>E6QN55</accession>
<dbReference type="InterPro" id="IPR034660">
    <property type="entry name" value="DinB/YfiT-like"/>
</dbReference>
<dbReference type="GO" id="GO:0046872">
    <property type="term" value="F:metal ion binding"/>
    <property type="evidence" value="ECO:0007669"/>
    <property type="project" value="UniProtKB-KW"/>
</dbReference>
<dbReference type="Pfam" id="PF05163">
    <property type="entry name" value="DinB"/>
    <property type="match status" value="1"/>
</dbReference>
<gene>
    <name evidence="2" type="ORF">CARN6_2164</name>
</gene>
<proteinExistence type="predicted"/>
<reference evidence="2" key="1">
    <citation type="submission" date="2009-10" db="EMBL/GenBank/DDBJ databases">
        <title>Diversity of trophic interactions inside an arsenic-rich microbial ecosystem.</title>
        <authorList>
            <person name="Bertin P.N."/>
            <person name="Heinrich-Salmeron A."/>
            <person name="Pelletier E."/>
            <person name="Goulhen-Chollet F."/>
            <person name="Arsene-Ploetze F."/>
            <person name="Gallien S."/>
            <person name="Calteau A."/>
            <person name="Vallenet D."/>
            <person name="Casiot C."/>
            <person name="Chane-Woon-Ming B."/>
            <person name="Giloteaux L."/>
            <person name="Barakat M."/>
            <person name="Bonnefoy V."/>
            <person name="Bruneel O."/>
            <person name="Chandler M."/>
            <person name="Cleiss J."/>
            <person name="Duran R."/>
            <person name="Elbaz-Poulichet F."/>
            <person name="Fonknechten N."/>
            <person name="Lauga B."/>
            <person name="Mornico D."/>
            <person name="Ortet P."/>
            <person name="Schaeffer C."/>
            <person name="Siguier P."/>
            <person name="Alexander Thil Smith A."/>
            <person name="Van Dorsselaer A."/>
            <person name="Weissenbach J."/>
            <person name="Medigue C."/>
            <person name="Le Paslier D."/>
        </authorList>
    </citation>
    <scope>NUCLEOTIDE SEQUENCE</scope>
</reference>